<comment type="subcellular location">
    <subcellularLocation>
        <location evidence="1">Membrane</location>
        <topology evidence="1">Single-pass membrane protein</topology>
    </subcellularLocation>
</comment>
<protein>
    <submittedName>
        <fullName evidence="8">Chaperone protein DnaJ</fullName>
    </submittedName>
</protein>
<name>A0ABQ4SZ08_9HYPH</name>
<dbReference type="PROSITE" id="PS50076">
    <property type="entry name" value="DNAJ_2"/>
    <property type="match status" value="1"/>
</dbReference>
<dbReference type="RefSeq" id="WP_238277043.1">
    <property type="nucleotide sequence ID" value="NZ_BPQR01000051.1"/>
</dbReference>
<feature type="region of interest" description="Disordered" evidence="6">
    <location>
        <begin position="203"/>
        <end position="229"/>
    </location>
</feature>
<dbReference type="Gene3D" id="1.10.287.110">
    <property type="entry name" value="DnaJ domain"/>
    <property type="match status" value="1"/>
</dbReference>
<dbReference type="Proteomes" id="UP001055102">
    <property type="component" value="Unassembled WGS sequence"/>
</dbReference>
<dbReference type="Pfam" id="PF00226">
    <property type="entry name" value="DnaJ"/>
    <property type="match status" value="1"/>
</dbReference>
<dbReference type="EMBL" id="BPQR01000051">
    <property type="protein sequence ID" value="GJE07708.1"/>
    <property type="molecule type" value="Genomic_DNA"/>
</dbReference>
<evidence type="ECO:0000256" key="3">
    <source>
        <dbReference type="ARBA" id="ARBA00022989"/>
    </source>
</evidence>
<organism evidence="8 9">
    <name type="scientific">Methylobacterium jeotgali</name>
    <dbReference type="NCBI Taxonomy" id="381630"/>
    <lineage>
        <taxon>Bacteria</taxon>
        <taxon>Pseudomonadati</taxon>
        <taxon>Pseudomonadota</taxon>
        <taxon>Alphaproteobacteria</taxon>
        <taxon>Hyphomicrobiales</taxon>
        <taxon>Methylobacteriaceae</taxon>
        <taxon>Methylobacterium</taxon>
    </lineage>
</organism>
<evidence type="ECO:0000259" key="7">
    <source>
        <dbReference type="PROSITE" id="PS50076"/>
    </source>
</evidence>
<comment type="caution">
    <text evidence="8">The sequence shown here is derived from an EMBL/GenBank/DDBJ whole genome shotgun (WGS) entry which is preliminary data.</text>
</comment>
<dbReference type="PANTHER" id="PTHR12763">
    <property type="match status" value="1"/>
</dbReference>
<keyword evidence="9" id="KW-1185">Reference proteome</keyword>
<feature type="compositionally biased region" description="Basic and acidic residues" evidence="6">
    <location>
        <begin position="151"/>
        <end position="163"/>
    </location>
</feature>
<comment type="similarity">
    <text evidence="5">Belongs to the TIM14 family.</text>
</comment>
<dbReference type="SMART" id="SM00271">
    <property type="entry name" value="DnaJ"/>
    <property type="match status" value="1"/>
</dbReference>
<evidence type="ECO:0000313" key="9">
    <source>
        <dbReference type="Proteomes" id="UP001055102"/>
    </source>
</evidence>
<feature type="domain" description="J" evidence="7">
    <location>
        <begin position="176"/>
        <end position="229"/>
    </location>
</feature>
<evidence type="ECO:0000256" key="1">
    <source>
        <dbReference type="ARBA" id="ARBA00004167"/>
    </source>
</evidence>
<reference evidence="8" key="1">
    <citation type="journal article" date="2021" name="Front. Microbiol.">
        <title>Comprehensive Comparative Genomics and Phenotyping of Methylobacterium Species.</title>
        <authorList>
            <person name="Alessa O."/>
            <person name="Ogura Y."/>
            <person name="Fujitani Y."/>
            <person name="Takami H."/>
            <person name="Hayashi T."/>
            <person name="Sahin N."/>
            <person name="Tani A."/>
        </authorList>
    </citation>
    <scope>NUCLEOTIDE SEQUENCE</scope>
    <source>
        <strain evidence="8">LMG 23639</strain>
    </source>
</reference>
<sequence length="229" mass="24473">MTLLAAGLLGLIAWWYWSRSGARGLVPGDLLSKAPGWVALALALICVLRGRLDFALVLGAGALWFLEGPAGIGRRLRGLFGKRSETGAVAFDAAGDGAPLDGTVRAGSLGGRRLSSLTASDIAALRAGLAVRDPAAARGLEAYLDRRHPGWREHAERDRDPRARRPAQPGAMTQEEAYQVLGLERGASPESIRAAHRALMKRIHPDQGGSAERAARVNAARDRLTDRHR</sequence>
<keyword evidence="2" id="KW-0812">Transmembrane</keyword>
<dbReference type="PANTHER" id="PTHR12763:SF28">
    <property type="entry name" value="GEO10507P1-RELATED"/>
    <property type="match status" value="1"/>
</dbReference>
<keyword evidence="4" id="KW-0472">Membrane</keyword>
<gene>
    <name evidence="8" type="primary">dnaJ_2</name>
    <name evidence="8" type="ORF">AOPFMNJM_3038</name>
</gene>
<evidence type="ECO:0000256" key="5">
    <source>
        <dbReference type="ARBA" id="ARBA00038105"/>
    </source>
</evidence>
<evidence type="ECO:0000256" key="6">
    <source>
        <dbReference type="SAM" id="MobiDB-lite"/>
    </source>
</evidence>
<evidence type="ECO:0000256" key="2">
    <source>
        <dbReference type="ARBA" id="ARBA00022692"/>
    </source>
</evidence>
<accession>A0ABQ4SZ08</accession>
<evidence type="ECO:0000313" key="8">
    <source>
        <dbReference type="EMBL" id="GJE07708.1"/>
    </source>
</evidence>
<dbReference type="InterPro" id="IPR001623">
    <property type="entry name" value="DnaJ_domain"/>
</dbReference>
<evidence type="ECO:0000256" key="4">
    <source>
        <dbReference type="ARBA" id="ARBA00023136"/>
    </source>
</evidence>
<feature type="compositionally biased region" description="Basic and acidic residues" evidence="6">
    <location>
        <begin position="213"/>
        <end position="229"/>
    </location>
</feature>
<proteinExistence type="inferred from homology"/>
<dbReference type="InterPro" id="IPR036869">
    <property type="entry name" value="J_dom_sf"/>
</dbReference>
<keyword evidence="3" id="KW-1133">Transmembrane helix</keyword>
<reference evidence="8" key="2">
    <citation type="submission" date="2021-08" db="EMBL/GenBank/DDBJ databases">
        <authorList>
            <person name="Tani A."/>
            <person name="Ola A."/>
            <person name="Ogura Y."/>
            <person name="Katsura K."/>
            <person name="Hayashi T."/>
        </authorList>
    </citation>
    <scope>NUCLEOTIDE SEQUENCE</scope>
    <source>
        <strain evidence="8">LMG 23639</strain>
    </source>
</reference>
<feature type="region of interest" description="Disordered" evidence="6">
    <location>
        <begin position="151"/>
        <end position="174"/>
    </location>
</feature>
<dbReference type="CDD" id="cd06257">
    <property type="entry name" value="DnaJ"/>
    <property type="match status" value="1"/>
</dbReference>
<dbReference type="SUPFAM" id="SSF46565">
    <property type="entry name" value="Chaperone J-domain"/>
    <property type="match status" value="1"/>
</dbReference>